<evidence type="ECO:0000313" key="6">
    <source>
        <dbReference type="EMBL" id="KAK7074636.1"/>
    </source>
</evidence>
<dbReference type="Pfam" id="PF06607">
    <property type="entry name" value="Prokineticin"/>
    <property type="match status" value="1"/>
</dbReference>
<evidence type="ECO:0000259" key="5">
    <source>
        <dbReference type="Pfam" id="PF06607"/>
    </source>
</evidence>
<keyword evidence="7" id="KW-1185">Reference proteome</keyword>
<comment type="subcellular location">
    <subcellularLocation>
        <location evidence="1">Secreted</location>
    </subcellularLocation>
</comment>
<dbReference type="InterPro" id="IPR023569">
    <property type="entry name" value="Prokineticin_domain"/>
</dbReference>
<keyword evidence="4" id="KW-0732">Signal</keyword>
<evidence type="ECO:0000313" key="7">
    <source>
        <dbReference type="Proteomes" id="UP001381693"/>
    </source>
</evidence>
<feature type="chain" id="PRO_5042960590" description="Prokineticin domain-containing protein" evidence="4">
    <location>
        <begin position="24"/>
        <end position="126"/>
    </location>
</feature>
<keyword evidence="2" id="KW-0964">Secreted</keyword>
<feature type="domain" description="Prokineticin" evidence="5">
    <location>
        <begin position="14"/>
        <end position="106"/>
    </location>
</feature>
<evidence type="ECO:0000256" key="3">
    <source>
        <dbReference type="ARBA" id="ARBA00023157"/>
    </source>
</evidence>
<protein>
    <recommendedName>
        <fullName evidence="5">Prokineticin domain-containing protein</fullName>
    </recommendedName>
</protein>
<keyword evidence="3" id="KW-1015">Disulfide bond</keyword>
<gene>
    <name evidence="6" type="ORF">SK128_021682</name>
</gene>
<reference evidence="6 7" key="1">
    <citation type="submission" date="2023-11" db="EMBL/GenBank/DDBJ databases">
        <title>Halocaridina rubra genome assembly.</title>
        <authorList>
            <person name="Smith C."/>
        </authorList>
    </citation>
    <scope>NUCLEOTIDE SEQUENCE [LARGE SCALE GENOMIC DNA]</scope>
    <source>
        <strain evidence="6">EP-1</strain>
        <tissue evidence="6">Whole</tissue>
    </source>
</reference>
<proteinExistence type="predicted"/>
<dbReference type="EMBL" id="JAXCGZ010011510">
    <property type="protein sequence ID" value="KAK7074636.1"/>
    <property type="molecule type" value="Genomic_DNA"/>
</dbReference>
<dbReference type="Gene3D" id="2.10.80.10">
    <property type="entry name" value="Lipase, subunit A"/>
    <property type="match status" value="1"/>
</dbReference>
<dbReference type="Proteomes" id="UP001381693">
    <property type="component" value="Unassembled WGS sequence"/>
</dbReference>
<name>A0AAN8X1W2_HALRR</name>
<organism evidence="6 7">
    <name type="scientific">Halocaridina rubra</name>
    <name type="common">Hawaiian red shrimp</name>
    <dbReference type="NCBI Taxonomy" id="373956"/>
    <lineage>
        <taxon>Eukaryota</taxon>
        <taxon>Metazoa</taxon>
        <taxon>Ecdysozoa</taxon>
        <taxon>Arthropoda</taxon>
        <taxon>Crustacea</taxon>
        <taxon>Multicrustacea</taxon>
        <taxon>Malacostraca</taxon>
        <taxon>Eumalacostraca</taxon>
        <taxon>Eucarida</taxon>
        <taxon>Decapoda</taxon>
        <taxon>Pleocyemata</taxon>
        <taxon>Caridea</taxon>
        <taxon>Atyoidea</taxon>
        <taxon>Atyidae</taxon>
        <taxon>Halocaridina</taxon>
    </lineage>
</organism>
<evidence type="ECO:0000256" key="1">
    <source>
        <dbReference type="ARBA" id="ARBA00004613"/>
    </source>
</evidence>
<evidence type="ECO:0000256" key="2">
    <source>
        <dbReference type="ARBA" id="ARBA00022525"/>
    </source>
</evidence>
<sequence length="126" mass="13840">MLSYQFTVMVFASAMFLINYAEATPFMGSCGANNQCGPSTCCLVGYARYSIPGCSPLGDVGSWCRISDLPREMRLSYPTGVYVHLQEAYFGMCPCRPGLVCSRTSSTCQLPEFSSEEELLLNNLID</sequence>
<accession>A0AAN8X1W2</accession>
<comment type="caution">
    <text evidence="6">The sequence shown here is derived from an EMBL/GenBank/DDBJ whole genome shotgun (WGS) entry which is preliminary data.</text>
</comment>
<dbReference type="GO" id="GO:0005576">
    <property type="term" value="C:extracellular region"/>
    <property type="evidence" value="ECO:0007669"/>
    <property type="project" value="UniProtKB-SubCell"/>
</dbReference>
<dbReference type="AlphaFoldDB" id="A0AAN8X1W2"/>
<feature type="signal peptide" evidence="4">
    <location>
        <begin position="1"/>
        <end position="23"/>
    </location>
</feature>
<evidence type="ECO:0000256" key="4">
    <source>
        <dbReference type="SAM" id="SignalP"/>
    </source>
</evidence>